<dbReference type="EMBL" id="BAAAQN010000002">
    <property type="protein sequence ID" value="GAA2013172.1"/>
    <property type="molecule type" value="Genomic_DNA"/>
</dbReference>
<evidence type="ECO:0000259" key="3">
    <source>
        <dbReference type="PROSITE" id="PS50263"/>
    </source>
</evidence>
<keyword evidence="2 4" id="KW-0378">Hydrolase</keyword>
<organism evidence="4 5">
    <name type="scientific">Catenulispora yoronensis</name>
    <dbReference type="NCBI Taxonomy" id="450799"/>
    <lineage>
        <taxon>Bacteria</taxon>
        <taxon>Bacillati</taxon>
        <taxon>Actinomycetota</taxon>
        <taxon>Actinomycetes</taxon>
        <taxon>Catenulisporales</taxon>
        <taxon>Catenulisporaceae</taxon>
        <taxon>Catenulispora</taxon>
    </lineage>
</organism>
<dbReference type="Gene3D" id="3.60.110.10">
    <property type="entry name" value="Carbon-nitrogen hydrolase"/>
    <property type="match status" value="1"/>
</dbReference>
<protein>
    <submittedName>
        <fullName evidence="4">Carbon-nitrogen hydrolase family protein</fullName>
    </submittedName>
</protein>
<evidence type="ECO:0000256" key="2">
    <source>
        <dbReference type="ARBA" id="ARBA00022801"/>
    </source>
</evidence>
<dbReference type="CDD" id="cd07576">
    <property type="entry name" value="R-amidase_like"/>
    <property type="match status" value="1"/>
</dbReference>
<comment type="similarity">
    <text evidence="1">Belongs to the carbon-nitrogen hydrolase superfamily. NIT1/NIT2 family.</text>
</comment>
<dbReference type="InterPro" id="IPR044083">
    <property type="entry name" value="RamA-like"/>
</dbReference>
<dbReference type="InterPro" id="IPR003010">
    <property type="entry name" value="C-N_Hydrolase"/>
</dbReference>
<keyword evidence="5" id="KW-1185">Reference proteome</keyword>
<dbReference type="GO" id="GO:0016787">
    <property type="term" value="F:hydrolase activity"/>
    <property type="evidence" value="ECO:0007669"/>
    <property type="project" value="UniProtKB-KW"/>
</dbReference>
<gene>
    <name evidence="4" type="ORF">GCM10009839_04790</name>
</gene>
<dbReference type="PROSITE" id="PS01227">
    <property type="entry name" value="UPF0012"/>
    <property type="match status" value="1"/>
</dbReference>
<sequence>MRLRLACFQAPATDRPDGSPDPVADREANLAALDEAAGRAAAEGAQLIITPEMYLTGYNLGAEAVASVAEGRFAESAQAVSRIALKHGIAVLYGYPDLDGDGVVFNAVQLIGADGLPLANYRKTHLFGEVDRAAFAPGDELVVQADLDGVRVGLMICYDVEFPETVRAHADAGTQVLLVPTALMRPYEYVPRQIVPARAIESQLFVAYVNRVGVERDFVYAGESRVVAPDGRELAVGSDHEELLIADVDLADLAASREVNTYLPDRRTDLYGEKKK</sequence>
<evidence type="ECO:0000256" key="1">
    <source>
        <dbReference type="ARBA" id="ARBA00010613"/>
    </source>
</evidence>
<name>A0ABP5F337_9ACTN</name>
<comment type="caution">
    <text evidence="4">The sequence shown here is derived from an EMBL/GenBank/DDBJ whole genome shotgun (WGS) entry which is preliminary data.</text>
</comment>
<dbReference type="PANTHER" id="PTHR43674:SF2">
    <property type="entry name" value="BETA-UREIDOPROPIONASE"/>
    <property type="match status" value="1"/>
</dbReference>
<dbReference type="SUPFAM" id="SSF56317">
    <property type="entry name" value="Carbon-nitrogen hydrolase"/>
    <property type="match status" value="1"/>
</dbReference>
<dbReference type="InterPro" id="IPR036526">
    <property type="entry name" value="C-N_Hydrolase_sf"/>
</dbReference>
<dbReference type="InterPro" id="IPR001110">
    <property type="entry name" value="UPF0012_CS"/>
</dbReference>
<dbReference type="PANTHER" id="PTHR43674">
    <property type="entry name" value="NITRILASE C965.09-RELATED"/>
    <property type="match status" value="1"/>
</dbReference>
<evidence type="ECO:0000313" key="5">
    <source>
        <dbReference type="Proteomes" id="UP001500751"/>
    </source>
</evidence>
<evidence type="ECO:0000313" key="4">
    <source>
        <dbReference type="EMBL" id="GAA2013172.1"/>
    </source>
</evidence>
<dbReference type="RefSeq" id="WP_344663786.1">
    <property type="nucleotide sequence ID" value="NZ_BAAAQN010000002.1"/>
</dbReference>
<feature type="domain" description="CN hydrolase" evidence="3">
    <location>
        <begin position="3"/>
        <end position="250"/>
    </location>
</feature>
<accession>A0ABP5F337</accession>
<dbReference type="Proteomes" id="UP001500751">
    <property type="component" value="Unassembled WGS sequence"/>
</dbReference>
<proteinExistence type="inferred from homology"/>
<reference evidence="5" key="1">
    <citation type="journal article" date="2019" name="Int. J. Syst. Evol. Microbiol.">
        <title>The Global Catalogue of Microorganisms (GCM) 10K type strain sequencing project: providing services to taxonomists for standard genome sequencing and annotation.</title>
        <authorList>
            <consortium name="The Broad Institute Genomics Platform"/>
            <consortium name="The Broad Institute Genome Sequencing Center for Infectious Disease"/>
            <person name="Wu L."/>
            <person name="Ma J."/>
        </authorList>
    </citation>
    <scope>NUCLEOTIDE SEQUENCE [LARGE SCALE GENOMIC DNA]</scope>
    <source>
        <strain evidence="5">JCM 16014</strain>
    </source>
</reference>
<dbReference type="PROSITE" id="PS50263">
    <property type="entry name" value="CN_HYDROLASE"/>
    <property type="match status" value="1"/>
</dbReference>
<dbReference type="Pfam" id="PF00795">
    <property type="entry name" value="CN_hydrolase"/>
    <property type="match status" value="1"/>
</dbReference>
<dbReference type="InterPro" id="IPR050345">
    <property type="entry name" value="Aliph_Amidase/BUP"/>
</dbReference>